<sequence>MLLLAYSSTASYDFTDGDLITLLMNSRANNRRDGITGLLLHDQGRFLQILEGDPETVRGRYDMIRDDPRHHDVTLVAEQAEPGRQFPKWSMGYTALNDPLVRSIPGFSNSFQEDTPQRSGAVTALLDHFRNGDELTAFVESE</sequence>
<feature type="domain" description="BLUF" evidence="1">
    <location>
        <begin position="1"/>
        <end position="92"/>
    </location>
</feature>
<dbReference type="PROSITE" id="PS50925">
    <property type="entry name" value="BLUF"/>
    <property type="match status" value="1"/>
</dbReference>
<gene>
    <name evidence="2" type="ORF">C8E83_1935</name>
</gene>
<dbReference type="Pfam" id="PF04940">
    <property type="entry name" value="BLUF"/>
    <property type="match status" value="1"/>
</dbReference>
<dbReference type="InterPro" id="IPR036046">
    <property type="entry name" value="Acylphosphatase-like_dom_sf"/>
</dbReference>
<reference evidence="2 3" key="1">
    <citation type="submission" date="2018-10" db="EMBL/GenBank/DDBJ databases">
        <title>Sequencing the genomes of 1000 actinobacteria strains.</title>
        <authorList>
            <person name="Klenk H.-P."/>
        </authorList>
    </citation>
    <scope>NUCLEOTIDE SEQUENCE [LARGE SCALE GENOMIC DNA]</scope>
    <source>
        <strain evidence="2 3">DSM 17894</strain>
    </source>
</reference>
<dbReference type="Gene3D" id="3.30.70.100">
    <property type="match status" value="1"/>
</dbReference>
<dbReference type="AlphaFoldDB" id="A0A495II67"/>
<comment type="caution">
    <text evidence="2">The sequence shown here is derived from an EMBL/GenBank/DDBJ whole genome shotgun (WGS) entry which is preliminary data.</text>
</comment>
<name>A0A495II67_9MICO</name>
<evidence type="ECO:0000313" key="2">
    <source>
        <dbReference type="EMBL" id="RKR74805.1"/>
    </source>
</evidence>
<evidence type="ECO:0000313" key="3">
    <source>
        <dbReference type="Proteomes" id="UP000280008"/>
    </source>
</evidence>
<dbReference type="SMART" id="SM01034">
    <property type="entry name" value="BLUF"/>
    <property type="match status" value="1"/>
</dbReference>
<dbReference type="GO" id="GO:0009882">
    <property type="term" value="F:blue light photoreceptor activity"/>
    <property type="evidence" value="ECO:0007669"/>
    <property type="project" value="InterPro"/>
</dbReference>
<protein>
    <submittedName>
        <fullName evidence="2">FAD-dependent sensor of blue light</fullName>
    </submittedName>
</protein>
<dbReference type="RefSeq" id="WP_121369676.1">
    <property type="nucleotide sequence ID" value="NZ_RBKS01000001.1"/>
</dbReference>
<dbReference type="OrthoDB" id="196105at2"/>
<dbReference type="EMBL" id="RBKS01000001">
    <property type="protein sequence ID" value="RKR74805.1"/>
    <property type="molecule type" value="Genomic_DNA"/>
</dbReference>
<dbReference type="Proteomes" id="UP000280008">
    <property type="component" value="Unassembled WGS sequence"/>
</dbReference>
<accession>A0A495II67</accession>
<dbReference type="GO" id="GO:0071949">
    <property type="term" value="F:FAD binding"/>
    <property type="evidence" value="ECO:0007669"/>
    <property type="project" value="InterPro"/>
</dbReference>
<dbReference type="SUPFAM" id="SSF54975">
    <property type="entry name" value="Acylphosphatase/BLUF domain-like"/>
    <property type="match status" value="1"/>
</dbReference>
<evidence type="ECO:0000259" key="1">
    <source>
        <dbReference type="PROSITE" id="PS50925"/>
    </source>
</evidence>
<dbReference type="InterPro" id="IPR007024">
    <property type="entry name" value="BLUF_domain"/>
</dbReference>
<keyword evidence="3" id="KW-1185">Reference proteome</keyword>
<organism evidence="2 3">
    <name type="scientific">Frondihabitans australicus</name>
    <dbReference type="NCBI Taxonomy" id="386892"/>
    <lineage>
        <taxon>Bacteria</taxon>
        <taxon>Bacillati</taxon>
        <taxon>Actinomycetota</taxon>
        <taxon>Actinomycetes</taxon>
        <taxon>Micrococcales</taxon>
        <taxon>Microbacteriaceae</taxon>
        <taxon>Frondihabitans</taxon>
    </lineage>
</organism>
<proteinExistence type="predicted"/>